<dbReference type="PANTHER" id="PTHR30146">
    <property type="entry name" value="LACI-RELATED TRANSCRIPTIONAL REPRESSOR"/>
    <property type="match status" value="1"/>
</dbReference>
<dbReference type="CDD" id="cd06267">
    <property type="entry name" value="PBP1_LacI_sugar_binding-like"/>
    <property type="match status" value="1"/>
</dbReference>
<keyword evidence="3" id="KW-0804">Transcription</keyword>
<gene>
    <name evidence="5" type="ORF">H8700_11790</name>
</gene>
<dbReference type="NCBIfam" id="TIGR00254">
    <property type="entry name" value="GGDEF"/>
    <property type="match status" value="1"/>
</dbReference>
<dbReference type="InterPro" id="IPR000160">
    <property type="entry name" value="GGDEF_dom"/>
</dbReference>
<dbReference type="InterPro" id="IPR028082">
    <property type="entry name" value="Peripla_BP_I"/>
</dbReference>
<accession>A0ABR7MX51</accession>
<name>A0ABR7MX51_9FIRM</name>
<dbReference type="Proteomes" id="UP000637513">
    <property type="component" value="Unassembled WGS sequence"/>
</dbReference>
<keyword evidence="1" id="KW-0805">Transcription regulation</keyword>
<dbReference type="SUPFAM" id="SSF55073">
    <property type="entry name" value="Nucleotide cyclase"/>
    <property type="match status" value="1"/>
</dbReference>
<dbReference type="Pfam" id="PF13377">
    <property type="entry name" value="Peripla_BP_3"/>
    <property type="match status" value="1"/>
</dbReference>
<protein>
    <submittedName>
        <fullName evidence="5">GGDEF domain-containing protein</fullName>
    </submittedName>
</protein>
<evidence type="ECO:0000313" key="5">
    <source>
        <dbReference type="EMBL" id="MBC8558377.1"/>
    </source>
</evidence>
<reference evidence="5 6" key="1">
    <citation type="submission" date="2020-08" db="EMBL/GenBank/DDBJ databases">
        <title>Genome public.</title>
        <authorList>
            <person name="Liu C."/>
            <person name="Sun Q."/>
        </authorList>
    </citation>
    <scope>NUCLEOTIDE SEQUENCE [LARGE SCALE GENOMIC DNA]</scope>
    <source>
        <strain evidence="5 6">BX3</strain>
    </source>
</reference>
<evidence type="ECO:0000256" key="1">
    <source>
        <dbReference type="ARBA" id="ARBA00023015"/>
    </source>
</evidence>
<organism evidence="5 6">
    <name type="scientific">Jutongia hominis</name>
    <dbReference type="NCBI Taxonomy" id="2763664"/>
    <lineage>
        <taxon>Bacteria</taxon>
        <taxon>Bacillati</taxon>
        <taxon>Bacillota</taxon>
        <taxon>Clostridia</taxon>
        <taxon>Lachnospirales</taxon>
        <taxon>Lachnospiraceae</taxon>
        <taxon>Jutongia</taxon>
    </lineage>
</organism>
<sequence length="639" mass="73114">MLKSGAKVIAVCSAGINSDYNDSLWGAFHSLANLFDFKILFFNSFSDLYSYEKHDIGESNIFQLMNYEILDGVIILSETIKYKKVCYDIIEKANAYNIPVVSMDATLDGCYSVNFEYAHAMEEIIEHLIKVHHYTKINFIAGIKGNPYSEERLETYRRVLERHNIPVEEERIGYGDFWSQPTKKVIDQFIASDLPFPEAIVCANDGMAIAAFKYLQQSGYEVPKDVALTGMDGIREAMEHAPMITTSHHDYYNAVITAFKVLESLFKGERPPKQSWVSSKVLLGGTCGCQEREHKSYNTLARELYEQIDDYNHFNEIQVALAADLTDNDSFWGVFDNLTKYADNFCSDRFWLCIVDDFLSEKEVLADIIEESSFKRIGYSTRMDIMLSRENGEWQGITDFDTSVLLPKLEEVLEEENNVMFLPLHVLEQTIGYVALVFDPDIMRMNYAYQFFMNISNALETTKTHQRQQAIINNLEIKYIHDPMTGLFNRRGFYQRLEPVYNICAKESCKVLVMSVDLNGLKQINDTYGHADGDIAITTIGKALSYVASDKHTCARFGGDEFVVAGPVENDEEGEEFYKEVLAYLDRFNEKSNRPYQVSASIGYVTGTPDNGITLDEFIKAADEKMYQEKVRYHSRQGR</sequence>
<feature type="domain" description="GGDEF" evidence="4">
    <location>
        <begin position="509"/>
        <end position="639"/>
    </location>
</feature>
<evidence type="ECO:0000256" key="2">
    <source>
        <dbReference type="ARBA" id="ARBA00023125"/>
    </source>
</evidence>
<dbReference type="Gene3D" id="3.30.70.270">
    <property type="match status" value="1"/>
</dbReference>
<keyword evidence="6" id="KW-1185">Reference proteome</keyword>
<dbReference type="PROSITE" id="PS50887">
    <property type="entry name" value="GGDEF"/>
    <property type="match status" value="1"/>
</dbReference>
<dbReference type="PANTHER" id="PTHR30146:SF109">
    <property type="entry name" value="HTH-TYPE TRANSCRIPTIONAL REGULATOR GALS"/>
    <property type="match status" value="1"/>
</dbReference>
<evidence type="ECO:0000313" key="6">
    <source>
        <dbReference type="Proteomes" id="UP000637513"/>
    </source>
</evidence>
<dbReference type="EMBL" id="JACRSW010000040">
    <property type="protein sequence ID" value="MBC8558377.1"/>
    <property type="molecule type" value="Genomic_DNA"/>
</dbReference>
<dbReference type="CDD" id="cd01949">
    <property type="entry name" value="GGDEF"/>
    <property type="match status" value="1"/>
</dbReference>
<dbReference type="SMART" id="SM00267">
    <property type="entry name" value="GGDEF"/>
    <property type="match status" value="1"/>
</dbReference>
<dbReference type="InterPro" id="IPR043128">
    <property type="entry name" value="Rev_trsase/Diguanyl_cyclase"/>
</dbReference>
<evidence type="ECO:0000256" key="3">
    <source>
        <dbReference type="ARBA" id="ARBA00023163"/>
    </source>
</evidence>
<dbReference type="InterPro" id="IPR029787">
    <property type="entry name" value="Nucleotide_cyclase"/>
</dbReference>
<dbReference type="RefSeq" id="WP_249305792.1">
    <property type="nucleotide sequence ID" value="NZ_JACRSW010000040.1"/>
</dbReference>
<comment type="caution">
    <text evidence="5">The sequence shown here is derived from an EMBL/GenBank/DDBJ whole genome shotgun (WGS) entry which is preliminary data.</text>
</comment>
<evidence type="ECO:0000259" key="4">
    <source>
        <dbReference type="PROSITE" id="PS50887"/>
    </source>
</evidence>
<dbReference type="Pfam" id="PF00990">
    <property type="entry name" value="GGDEF"/>
    <property type="match status" value="1"/>
</dbReference>
<dbReference type="SUPFAM" id="SSF53822">
    <property type="entry name" value="Periplasmic binding protein-like I"/>
    <property type="match status" value="1"/>
</dbReference>
<keyword evidence="2" id="KW-0238">DNA-binding</keyword>
<dbReference type="InterPro" id="IPR046335">
    <property type="entry name" value="LacI/GalR-like_sensor"/>
</dbReference>
<proteinExistence type="predicted"/>
<dbReference type="Gene3D" id="3.40.50.2300">
    <property type="match status" value="2"/>
</dbReference>